<feature type="domain" description="Pyridoxamine 5'-phosphate oxidase N-terminal" evidence="2">
    <location>
        <begin position="5"/>
        <end position="129"/>
    </location>
</feature>
<dbReference type="EMBL" id="CP001804">
    <property type="protein sequence ID" value="ACY18827.1"/>
    <property type="molecule type" value="Genomic_DNA"/>
</dbReference>
<evidence type="ECO:0000259" key="2">
    <source>
        <dbReference type="Pfam" id="PF01243"/>
    </source>
</evidence>
<reference evidence="3 4" key="1">
    <citation type="journal article" date="2010" name="Stand. Genomic Sci.">
        <title>Complete genome sequence of Haliangium ochraceum type strain (SMP-2).</title>
        <authorList>
            <consortium name="US DOE Joint Genome Institute (JGI-PGF)"/>
            <person name="Ivanova N."/>
            <person name="Daum C."/>
            <person name="Lang E."/>
            <person name="Abt B."/>
            <person name="Kopitz M."/>
            <person name="Saunders E."/>
            <person name="Lapidus A."/>
            <person name="Lucas S."/>
            <person name="Glavina Del Rio T."/>
            <person name="Nolan M."/>
            <person name="Tice H."/>
            <person name="Copeland A."/>
            <person name="Cheng J.F."/>
            <person name="Chen F."/>
            <person name="Bruce D."/>
            <person name="Goodwin L."/>
            <person name="Pitluck S."/>
            <person name="Mavromatis K."/>
            <person name="Pati A."/>
            <person name="Mikhailova N."/>
            <person name="Chen A."/>
            <person name="Palaniappan K."/>
            <person name="Land M."/>
            <person name="Hauser L."/>
            <person name="Chang Y.J."/>
            <person name="Jeffries C.D."/>
            <person name="Detter J.C."/>
            <person name="Brettin T."/>
            <person name="Rohde M."/>
            <person name="Goker M."/>
            <person name="Bristow J."/>
            <person name="Markowitz V."/>
            <person name="Eisen J.A."/>
            <person name="Hugenholtz P."/>
            <person name="Kyrpides N.C."/>
            <person name="Klenk H.P."/>
        </authorList>
    </citation>
    <scope>NUCLEOTIDE SEQUENCE [LARGE SCALE GENOMIC DNA]</scope>
    <source>
        <strain evidence="4">DSM 14365 / CIP 107738 / JCM 11303 / AJ 13395 / SMP-2</strain>
    </source>
</reference>
<accession>D0LP01</accession>
<dbReference type="InterPro" id="IPR012349">
    <property type="entry name" value="Split_barrel_FMN-bd"/>
</dbReference>
<dbReference type="PANTHER" id="PTHR35176">
    <property type="entry name" value="HEME OXYGENASE HI_0854-RELATED"/>
    <property type="match status" value="1"/>
</dbReference>
<dbReference type="GO" id="GO:0016627">
    <property type="term" value="F:oxidoreductase activity, acting on the CH-CH group of donors"/>
    <property type="evidence" value="ECO:0007669"/>
    <property type="project" value="TreeGrafter"/>
</dbReference>
<dbReference type="GO" id="GO:0005829">
    <property type="term" value="C:cytosol"/>
    <property type="evidence" value="ECO:0007669"/>
    <property type="project" value="TreeGrafter"/>
</dbReference>
<evidence type="ECO:0000313" key="4">
    <source>
        <dbReference type="Proteomes" id="UP000001880"/>
    </source>
</evidence>
<dbReference type="OrthoDB" id="2664130at2"/>
<evidence type="ECO:0000313" key="3">
    <source>
        <dbReference type="EMBL" id="ACY18827.1"/>
    </source>
</evidence>
<dbReference type="NCBIfam" id="TIGR03618">
    <property type="entry name" value="Rv1155_F420"/>
    <property type="match status" value="1"/>
</dbReference>
<proteinExistence type="predicted"/>
<evidence type="ECO:0000256" key="1">
    <source>
        <dbReference type="ARBA" id="ARBA00023002"/>
    </source>
</evidence>
<dbReference type="InterPro" id="IPR011576">
    <property type="entry name" value="Pyridox_Oxase_N"/>
</dbReference>
<gene>
    <name evidence="3" type="ordered locus">Hoch_6357</name>
</gene>
<dbReference type="SUPFAM" id="SSF50475">
    <property type="entry name" value="FMN-binding split barrel"/>
    <property type="match status" value="1"/>
</dbReference>
<dbReference type="Gene3D" id="2.30.110.10">
    <property type="entry name" value="Electron Transport, Fmn-binding Protein, Chain A"/>
    <property type="match status" value="1"/>
</dbReference>
<dbReference type="STRING" id="502025.Hoch_6357"/>
<keyword evidence="4" id="KW-1185">Reference proteome</keyword>
<organism evidence="3 4">
    <name type="scientific">Haliangium ochraceum (strain DSM 14365 / JCM 11303 / SMP-2)</name>
    <dbReference type="NCBI Taxonomy" id="502025"/>
    <lineage>
        <taxon>Bacteria</taxon>
        <taxon>Pseudomonadati</taxon>
        <taxon>Myxococcota</taxon>
        <taxon>Polyangia</taxon>
        <taxon>Haliangiales</taxon>
        <taxon>Kofleriaceae</taxon>
        <taxon>Haliangium</taxon>
    </lineage>
</organism>
<dbReference type="PANTHER" id="PTHR35176:SF6">
    <property type="entry name" value="HEME OXYGENASE HI_0854-RELATED"/>
    <property type="match status" value="1"/>
</dbReference>
<keyword evidence="1" id="KW-0560">Oxidoreductase</keyword>
<dbReference type="KEGG" id="hoh:Hoch_6357"/>
<name>D0LP01_HALO1</name>
<protein>
    <submittedName>
        <fullName evidence="3">PPOX class putative F420-dependent enzyme</fullName>
    </submittedName>
</protein>
<dbReference type="eggNOG" id="COG3467">
    <property type="taxonomic scope" value="Bacteria"/>
</dbReference>
<dbReference type="Proteomes" id="UP000001880">
    <property type="component" value="Chromosome"/>
</dbReference>
<dbReference type="GO" id="GO:0070967">
    <property type="term" value="F:coenzyme F420 binding"/>
    <property type="evidence" value="ECO:0007669"/>
    <property type="project" value="TreeGrafter"/>
</dbReference>
<dbReference type="Pfam" id="PF01243">
    <property type="entry name" value="PNPOx_N"/>
    <property type="match status" value="1"/>
</dbReference>
<dbReference type="HOGENOM" id="CLU_123922_3_1_7"/>
<dbReference type="AlphaFoldDB" id="D0LP01"/>
<sequence>MSPIPDSHLDILQKKAFAHLATLMPDGAPQSSPVWIDYRDGRLLINSTDRRRKARNLDSDPRVAISIVDPDNPYRCLMIRGRVVETNDVDAERHIDEMAQKYLGQSRYPFRQPGERRVLYYIEPEVVSTLG</sequence>
<dbReference type="InterPro" id="IPR052019">
    <property type="entry name" value="F420H2_bilvrd_red/Heme_oxyg"/>
</dbReference>
<dbReference type="RefSeq" id="WP_012831419.1">
    <property type="nucleotide sequence ID" value="NC_013440.1"/>
</dbReference>
<dbReference type="InterPro" id="IPR019920">
    <property type="entry name" value="F420-binding_dom_put"/>
</dbReference>